<evidence type="ECO:0000313" key="3">
    <source>
        <dbReference type="EMBL" id="SAM06721.1"/>
    </source>
</evidence>
<dbReference type="InterPro" id="IPR036361">
    <property type="entry name" value="SAP_dom_sf"/>
</dbReference>
<feature type="compositionally biased region" description="Pro residues" evidence="1">
    <location>
        <begin position="477"/>
        <end position="486"/>
    </location>
</feature>
<feature type="compositionally biased region" description="Low complexity" evidence="1">
    <location>
        <begin position="289"/>
        <end position="305"/>
    </location>
</feature>
<feature type="domain" description="SAP" evidence="2">
    <location>
        <begin position="344"/>
        <end position="378"/>
    </location>
</feature>
<dbReference type="InParanoid" id="A0A163KAF4"/>
<feature type="compositionally biased region" description="Basic residues" evidence="1">
    <location>
        <begin position="222"/>
        <end position="232"/>
    </location>
</feature>
<feature type="region of interest" description="Disordered" evidence="1">
    <location>
        <begin position="83"/>
        <end position="204"/>
    </location>
</feature>
<feature type="region of interest" description="Disordered" evidence="1">
    <location>
        <begin position="396"/>
        <end position="500"/>
    </location>
</feature>
<feature type="compositionally biased region" description="Low complexity" evidence="1">
    <location>
        <begin position="466"/>
        <end position="476"/>
    </location>
</feature>
<feature type="compositionally biased region" description="Polar residues" evidence="1">
    <location>
        <begin position="439"/>
        <end position="465"/>
    </location>
</feature>
<protein>
    <recommendedName>
        <fullName evidence="2">SAP domain-containing protein</fullName>
    </recommendedName>
</protein>
<dbReference type="InterPro" id="IPR003034">
    <property type="entry name" value="SAP_dom"/>
</dbReference>
<feature type="compositionally biased region" description="Polar residues" evidence="1">
    <location>
        <begin position="489"/>
        <end position="500"/>
    </location>
</feature>
<dbReference type="OrthoDB" id="445357at2759"/>
<gene>
    <name evidence="3" type="primary">ABSGL_12489.1 scaffold 12955</name>
</gene>
<evidence type="ECO:0000256" key="1">
    <source>
        <dbReference type="SAM" id="MobiDB-lite"/>
    </source>
</evidence>
<dbReference type="Proteomes" id="UP000078561">
    <property type="component" value="Unassembled WGS sequence"/>
</dbReference>
<feature type="compositionally biased region" description="Polar residues" evidence="1">
    <location>
        <begin position="1"/>
        <end position="14"/>
    </location>
</feature>
<dbReference type="PANTHER" id="PTHR24330:SF19">
    <property type="entry name" value="MEDIATOR OF RNA POLYMERASE II TRANSCRIPTION SUBUNIT 29"/>
    <property type="match status" value="1"/>
</dbReference>
<feature type="region of interest" description="Disordered" evidence="1">
    <location>
        <begin position="217"/>
        <end position="236"/>
    </location>
</feature>
<feature type="region of interest" description="Disordered" evidence="1">
    <location>
        <begin position="289"/>
        <end position="324"/>
    </location>
</feature>
<feature type="compositionally biased region" description="Polar residues" evidence="1">
    <location>
        <begin position="178"/>
        <end position="191"/>
    </location>
</feature>
<sequence>MLSHPSFSQQQPLEQQVDHHQQPQHYLDDFAYLSSSLPLPSQQQHQQPQQQHMQTPTFGSDFLTDSYDPHLFDDICVMEPTTSSSLPLDEHDNWFRFPSSSQTEEEEGGEGGGDIGMPNVNMDPSSFYHHPEGMPTIDEVTVSTNASMPPPPPLSQSFSPQSDLSMTSPQAQQQQQQHPPNMTGINNNLLMTPSYKGHRRRRSSSLPSIFYSAKKQMVEQHHHPHPHAHTHHQQQQPSFVPPLFNATRAVNATTDTIYSPQQSIHDFKPQPSPPQAMVLPLEAIQQQQQQQPLLQQQQLARPQQQSTKPLPIQIQRNPVSNPRNAAPIALDQHQLDDKLRQVNFNDVTVAELKDLLRERNLSVAGRKAELTNRLYNELQRVLSSAVPGIVQPQMPIINTAAPPSPEPSQTSASPLSQHSHQKSPPPPIQQLTHRLSDLGFNQQPNVTFPNNSYQQQQHQPNSTLIPMSLPQQQLPSRQPPPPPPPQQQGDNTTMSQFYNF</sequence>
<evidence type="ECO:0000259" key="2">
    <source>
        <dbReference type="PROSITE" id="PS50800"/>
    </source>
</evidence>
<organism evidence="3">
    <name type="scientific">Absidia glauca</name>
    <name type="common">Pin mould</name>
    <dbReference type="NCBI Taxonomy" id="4829"/>
    <lineage>
        <taxon>Eukaryota</taxon>
        <taxon>Fungi</taxon>
        <taxon>Fungi incertae sedis</taxon>
        <taxon>Mucoromycota</taxon>
        <taxon>Mucoromycotina</taxon>
        <taxon>Mucoromycetes</taxon>
        <taxon>Mucorales</taxon>
        <taxon>Cunninghamellaceae</taxon>
        <taxon>Absidia</taxon>
    </lineage>
</organism>
<feature type="compositionally biased region" description="Polar residues" evidence="1">
    <location>
        <begin position="314"/>
        <end position="323"/>
    </location>
</feature>
<dbReference type="SUPFAM" id="SSF68906">
    <property type="entry name" value="SAP domain"/>
    <property type="match status" value="1"/>
</dbReference>
<accession>A0A163KAF4</accession>
<dbReference type="PANTHER" id="PTHR24330">
    <property type="entry name" value="HOMEOBOX PROTEIN BARH-LIKE"/>
    <property type="match status" value="1"/>
</dbReference>
<feature type="compositionally biased region" description="Low complexity" evidence="1">
    <location>
        <begin position="33"/>
        <end position="52"/>
    </location>
</feature>
<keyword evidence="4" id="KW-1185">Reference proteome</keyword>
<dbReference type="InterPro" id="IPR052145">
    <property type="entry name" value="Mediator/Homeobox_domain"/>
</dbReference>
<dbReference type="EMBL" id="LT554635">
    <property type="protein sequence ID" value="SAM06721.1"/>
    <property type="molecule type" value="Genomic_DNA"/>
</dbReference>
<dbReference type="Pfam" id="PF02037">
    <property type="entry name" value="SAP"/>
    <property type="match status" value="1"/>
</dbReference>
<feature type="region of interest" description="Disordered" evidence="1">
    <location>
        <begin position="1"/>
        <end position="64"/>
    </location>
</feature>
<proteinExistence type="predicted"/>
<name>A0A163KAF4_ABSGL</name>
<reference evidence="3" key="1">
    <citation type="submission" date="2016-04" db="EMBL/GenBank/DDBJ databases">
        <authorList>
            <person name="Evans L.H."/>
            <person name="Alamgir A."/>
            <person name="Owens N."/>
            <person name="Weber N.D."/>
            <person name="Virtaneva K."/>
            <person name="Barbian K."/>
            <person name="Babar A."/>
            <person name="Rosenke K."/>
        </authorList>
    </citation>
    <scope>NUCLEOTIDE SEQUENCE [LARGE SCALE GENOMIC DNA]</scope>
    <source>
        <strain evidence="3">CBS 101.48</strain>
    </source>
</reference>
<feature type="compositionally biased region" description="Low complexity" evidence="1">
    <location>
        <begin position="155"/>
        <end position="177"/>
    </location>
</feature>
<dbReference type="STRING" id="4829.A0A163KAF4"/>
<dbReference type="AlphaFoldDB" id="A0A163KAF4"/>
<dbReference type="Gene3D" id="1.10.720.30">
    <property type="entry name" value="SAP domain"/>
    <property type="match status" value="1"/>
</dbReference>
<evidence type="ECO:0000313" key="4">
    <source>
        <dbReference type="Proteomes" id="UP000078561"/>
    </source>
</evidence>
<dbReference type="SMART" id="SM00513">
    <property type="entry name" value="SAP"/>
    <property type="match status" value="1"/>
</dbReference>
<dbReference type="PROSITE" id="PS50800">
    <property type="entry name" value="SAP"/>
    <property type="match status" value="1"/>
</dbReference>